<dbReference type="AlphaFoldDB" id="K9UJR5"/>
<name>K9UJR5_CHAP6</name>
<gene>
    <name evidence="1" type="ORF">Cha6605_4115</name>
</gene>
<keyword evidence="2" id="KW-1185">Reference proteome</keyword>
<dbReference type="RefSeq" id="WP_015161176.1">
    <property type="nucleotide sequence ID" value="NC_019697.1"/>
</dbReference>
<dbReference type="Proteomes" id="UP000010366">
    <property type="component" value="Chromosome"/>
</dbReference>
<evidence type="ECO:0000313" key="2">
    <source>
        <dbReference type="Proteomes" id="UP000010366"/>
    </source>
</evidence>
<organism evidence="1 2">
    <name type="scientific">Chamaesiphon minutus (strain ATCC 27169 / PCC 6605)</name>
    <dbReference type="NCBI Taxonomy" id="1173020"/>
    <lineage>
        <taxon>Bacteria</taxon>
        <taxon>Bacillati</taxon>
        <taxon>Cyanobacteriota</taxon>
        <taxon>Cyanophyceae</taxon>
        <taxon>Gomontiellales</taxon>
        <taxon>Chamaesiphonaceae</taxon>
        <taxon>Chamaesiphon</taxon>
    </lineage>
</organism>
<protein>
    <submittedName>
        <fullName evidence="1">Uncharacterized protein</fullName>
    </submittedName>
</protein>
<sequence length="604" mass="66543">MLVSEILNGLPKFLEWMVLFDLSAVRQLTDDAIVRGMYHLPEDIDLDPYSHAILTSHGRFLASGTRQWLSEPNSGKGWSPKMIKSSLADRFESQLALFEVDESHCFGLGEQSPFAPVLLHVKIDADGYGAARAIFDREPTQKHYELLQAVGVKFLGGETQDNYYIARFRNRLPVHIHAGILSHFSRTGHCNLFFLQHGNIDSLLEEGLLKAAAVRIKFAKNRAYQAVAQLATAACQDSDLAMTCQPPAPAPSFSYGNLVPLGFALQALNVATAEEDAADNIADARQNLSQFLADNSQDGLWAFQTGRLITATDSALVLQGFTDPAAVQALEIFADGRGGYYPQLWSEREEAGKMLLDASCRHWCQTDYATTCLVRGLQQRAGLPTTTSLAYLEAGFAQRSGLYFANPYLVDYALAQAIELDPAAASLRQQLLTEMLASMNADYSFGTYDLAFSTALAILCLARLGCNGRTLRSAQLRLLDFIDSEGKFPTATPFYSSLRLDANIPMKNILGLLFAHKVASDGQQQQIKKVEGEYHSISLYLDTHGKISTAVAALALAANCNPAAYDLDWQQSDLQAIHPRYQCTQHCEYIAKFALPYYLQGVYA</sequence>
<proteinExistence type="predicted"/>
<dbReference type="KEGG" id="cmp:Cha6605_4115"/>
<dbReference type="eggNOG" id="ENOG502ZAB0">
    <property type="taxonomic scope" value="Bacteria"/>
</dbReference>
<reference evidence="1 2" key="1">
    <citation type="submission" date="2012-05" db="EMBL/GenBank/DDBJ databases">
        <title>Finished chromosome of genome of Chamaesiphon sp. PCC 6605.</title>
        <authorList>
            <consortium name="US DOE Joint Genome Institute"/>
            <person name="Gugger M."/>
            <person name="Coursin T."/>
            <person name="Rippka R."/>
            <person name="Tandeau De Marsac N."/>
            <person name="Huntemann M."/>
            <person name="Wei C.-L."/>
            <person name="Han J."/>
            <person name="Detter J.C."/>
            <person name="Han C."/>
            <person name="Tapia R."/>
            <person name="Chen A."/>
            <person name="Kyrpides N."/>
            <person name="Mavromatis K."/>
            <person name="Markowitz V."/>
            <person name="Szeto E."/>
            <person name="Ivanova N."/>
            <person name="Pagani I."/>
            <person name="Pati A."/>
            <person name="Goodwin L."/>
            <person name="Nordberg H.P."/>
            <person name="Cantor M.N."/>
            <person name="Hua S.X."/>
            <person name="Woyke T."/>
            <person name="Kerfeld C.A."/>
        </authorList>
    </citation>
    <scope>NUCLEOTIDE SEQUENCE [LARGE SCALE GENOMIC DNA]</scope>
    <source>
        <strain evidence="2">ATCC 27169 / PCC 6605</strain>
    </source>
</reference>
<dbReference type="EMBL" id="CP003600">
    <property type="protein sequence ID" value="AFY95065.1"/>
    <property type="molecule type" value="Genomic_DNA"/>
</dbReference>
<dbReference type="OrthoDB" id="568354at2"/>
<evidence type="ECO:0000313" key="1">
    <source>
        <dbReference type="EMBL" id="AFY95065.1"/>
    </source>
</evidence>
<dbReference type="STRING" id="1173020.Cha6605_4115"/>
<accession>K9UJR5</accession>
<dbReference type="HOGENOM" id="CLU_456142_0_0_3"/>